<keyword evidence="4" id="KW-1185">Reference proteome</keyword>
<feature type="domain" description="Enoyl reductase (ER)" evidence="2">
    <location>
        <begin position="12"/>
        <end position="324"/>
    </location>
</feature>
<protein>
    <submittedName>
        <fullName evidence="3">NADPH:quinone reductase</fullName>
    </submittedName>
</protein>
<dbReference type="InterPro" id="IPR013149">
    <property type="entry name" value="ADH-like_C"/>
</dbReference>
<dbReference type="Gene3D" id="3.40.50.720">
    <property type="entry name" value="NAD(P)-binding Rossmann-like Domain"/>
    <property type="match status" value="1"/>
</dbReference>
<dbReference type="RefSeq" id="WP_201677170.1">
    <property type="nucleotide sequence ID" value="NZ_JAEQNE010000008.1"/>
</dbReference>
<reference evidence="3 4" key="1">
    <citation type="journal article" date="2017" name="Int. J. Syst. Evol. Microbiol.">
        <title>Ramlibacter monticola sp. nov., isolated from forest soil.</title>
        <authorList>
            <person name="Chaudhary D.K."/>
            <person name="Kim J."/>
        </authorList>
    </citation>
    <scope>NUCLEOTIDE SEQUENCE [LARGE SCALE GENOMIC DNA]</scope>
    <source>
        <strain evidence="3 4">KACC 19175</strain>
    </source>
</reference>
<proteinExistence type="predicted"/>
<gene>
    <name evidence="3" type="ORF">JJ685_25425</name>
</gene>
<sequence length="331" mass="35225">MQAAFYTKQGPAAEVLQLGEQPTPEPGPGEVRVRLRTSGVNPSDYKVRKGGFGRALAYPLVIPHSDGAGVIDAVGEGVPASRIGERAWIWNGQWLRPFGTAAQAIVLPSAQAVPLPDSVGDAEAACFGIPALTALHAVRLAQVQSGMHVLVSGGAGSVGHYAIQFARLRGATVLTTVSSEQKAAHALRAGAAHAILYRDEDVGARVQALTSGRGVDAVIEMDFTANARLYPACVRAGGTIVVYGMGQQEANLPTFWFMRNRITVKFVYVYEMEAAEREACLRELDALLREGALQHTVALRMPLADIARAHDMVEQGQVIGNVVLDIPQGDK</sequence>
<name>A0A936Z3Q7_9BURK</name>
<organism evidence="3 4">
    <name type="scientific">Ramlibacter monticola</name>
    <dbReference type="NCBI Taxonomy" id="1926872"/>
    <lineage>
        <taxon>Bacteria</taxon>
        <taxon>Pseudomonadati</taxon>
        <taxon>Pseudomonadota</taxon>
        <taxon>Betaproteobacteria</taxon>
        <taxon>Burkholderiales</taxon>
        <taxon>Comamonadaceae</taxon>
        <taxon>Ramlibacter</taxon>
    </lineage>
</organism>
<evidence type="ECO:0000313" key="4">
    <source>
        <dbReference type="Proteomes" id="UP000599109"/>
    </source>
</evidence>
<accession>A0A936Z3Q7</accession>
<comment type="caution">
    <text evidence="3">The sequence shown here is derived from an EMBL/GenBank/DDBJ whole genome shotgun (WGS) entry which is preliminary data.</text>
</comment>
<keyword evidence="1" id="KW-0521">NADP</keyword>
<dbReference type="SMART" id="SM00829">
    <property type="entry name" value="PKS_ER"/>
    <property type="match status" value="1"/>
</dbReference>
<dbReference type="Pfam" id="PF00107">
    <property type="entry name" value="ADH_zinc_N"/>
    <property type="match status" value="1"/>
</dbReference>
<dbReference type="InterPro" id="IPR011032">
    <property type="entry name" value="GroES-like_sf"/>
</dbReference>
<dbReference type="SUPFAM" id="SSF50129">
    <property type="entry name" value="GroES-like"/>
    <property type="match status" value="1"/>
</dbReference>
<dbReference type="Pfam" id="PF08240">
    <property type="entry name" value="ADH_N"/>
    <property type="match status" value="1"/>
</dbReference>
<dbReference type="InterPro" id="IPR051603">
    <property type="entry name" value="Zinc-ADH_QOR/CCCR"/>
</dbReference>
<evidence type="ECO:0000256" key="1">
    <source>
        <dbReference type="ARBA" id="ARBA00022857"/>
    </source>
</evidence>
<dbReference type="InterPro" id="IPR020843">
    <property type="entry name" value="ER"/>
</dbReference>
<dbReference type="GO" id="GO:0016491">
    <property type="term" value="F:oxidoreductase activity"/>
    <property type="evidence" value="ECO:0007669"/>
    <property type="project" value="InterPro"/>
</dbReference>
<dbReference type="InterPro" id="IPR013154">
    <property type="entry name" value="ADH-like_N"/>
</dbReference>
<dbReference type="InterPro" id="IPR036291">
    <property type="entry name" value="NAD(P)-bd_dom_sf"/>
</dbReference>
<evidence type="ECO:0000313" key="3">
    <source>
        <dbReference type="EMBL" id="MBL0394505.1"/>
    </source>
</evidence>
<dbReference type="AlphaFoldDB" id="A0A936Z3Q7"/>
<evidence type="ECO:0000259" key="2">
    <source>
        <dbReference type="SMART" id="SM00829"/>
    </source>
</evidence>
<dbReference type="EMBL" id="JAEQNE010000008">
    <property type="protein sequence ID" value="MBL0394505.1"/>
    <property type="molecule type" value="Genomic_DNA"/>
</dbReference>
<dbReference type="CDD" id="cd08253">
    <property type="entry name" value="zeta_crystallin"/>
    <property type="match status" value="1"/>
</dbReference>
<dbReference type="Proteomes" id="UP000599109">
    <property type="component" value="Unassembled WGS sequence"/>
</dbReference>
<dbReference type="PANTHER" id="PTHR44154">
    <property type="entry name" value="QUINONE OXIDOREDUCTASE"/>
    <property type="match status" value="1"/>
</dbReference>
<dbReference type="SUPFAM" id="SSF51735">
    <property type="entry name" value="NAD(P)-binding Rossmann-fold domains"/>
    <property type="match status" value="1"/>
</dbReference>
<dbReference type="PANTHER" id="PTHR44154:SF1">
    <property type="entry name" value="QUINONE OXIDOREDUCTASE"/>
    <property type="match status" value="1"/>
</dbReference>
<dbReference type="Gene3D" id="3.90.180.10">
    <property type="entry name" value="Medium-chain alcohol dehydrogenases, catalytic domain"/>
    <property type="match status" value="1"/>
</dbReference>